<protein>
    <submittedName>
        <fullName evidence="5">Transcriptional regulator, TetR family</fullName>
    </submittedName>
</protein>
<dbReference type="PRINTS" id="PR00455">
    <property type="entry name" value="HTHTETR"/>
</dbReference>
<dbReference type="GO" id="GO:0003700">
    <property type="term" value="F:DNA-binding transcription factor activity"/>
    <property type="evidence" value="ECO:0007669"/>
    <property type="project" value="TreeGrafter"/>
</dbReference>
<dbReference type="STRING" id="1114924.SAMN05216258_10513"/>
<dbReference type="Pfam" id="PF17939">
    <property type="entry name" value="TetR_C_30"/>
    <property type="match status" value="1"/>
</dbReference>
<feature type="compositionally biased region" description="Pro residues" evidence="3">
    <location>
        <begin position="249"/>
        <end position="258"/>
    </location>
</feature>
<dbReference type="OrthoDB" id="2356263at2"/>
<dbReference type="InterPro" id="IPR023772">
    <property type="entry name" value="DNA-bd_HTH_TetR-type_CS"/>
</dbReference>
<evidence type="ECO:0000256" key="1">
    <source>
        <dbReference type="ARBA" id="ARBA00023125"/>
    </source>
</evidence>
<reference evidence="5 6" key="1">
    <citation type="submission" date="2016-10" db="EMBL/GenBank/DDBJ databases">
        <authorList>
            <person name="de Groot N.N."/>
        </authorList>
    </citation>
    <scope>NUCLEOTIDE SEQUENCE [LARGE SCALE GENOMIC DNA]</scope>
    <source>
        <strain evidence="5 6">CGMCC 1.11030</strain>
    </source>
</reference>
<evidence type="ECO:0000313" key="6">
    <source>
        <dbReference type="Proteomes" id="UP000199377"/>
    </source>
</evidence>
<name>A0A1I3G7U1_9RHOB</name>
<evidence type="ECO:0000259" key="4">
    <source>
        <dbReference type="PROSITE" id="PS50977"/>
    </source>
</evidence>
<dbReference type="InterPro" id="IPR050109">
    <property type="entry name" value="HTH-type_TetR-like_transc_reg"/>
</dbReference>
<feature type="domain" description="HTH tetR-type" evidence="4">
    <location>
        <begin position="11"/>
        <end position="71"/>
    </location>
</feature>
<dbReference type="EMBL" id="FOQH01000005">
    <property type="protein sequence ID" value="SFI19568.1"/>
    <property type="molecule type" value="Genomic_DNA"/>
</dbReference>
<sequence length="258" mass="27603">MRSIQSASDAPGTRQRILAAAEQLFAERGVAGATMRAVTALAGANMAAVNYHFGNKDNLAIEVFRGVARRTARSRLARLAEVEAAAAARGRPARPVEVVDTFLDPYMTPRTGDLLSHLVLSHKVQPSPWTHAVVREELDGLAAAYIEALRRAAPHLTRAEVTWRYHLMVGAILMAVADTGPESRMKRLSAGACDPADREALRAELAGFLASAFERPTAEALAGLSANSDGPRGRDPETDENVDREEPSCPAPRGPAPP</sequence>
<dbReference type="Proteomes" id="UP000199377">
    <property type="component" value="Unassembled WGS sequence"/>
</dbReference>
<evidence type="ECO:0000256" key="2">
    <source>
        <dbReference type="PROSITE-ProRule" id="PRU00335"/>
    </source>
</evidence>
<dbReference type="Gene3D" id="1.10.357.10">
    <property type="entry name" value="Tetracycline Repressor, domain 2"/>
    <property type="match status" value="1"/>
</dbReference>
<dbReference type="PANTHER" id="PTHR30055:SF235">
    <property type="entry name" value="TRANSCRIPTIONAL REGULATORY PROTEIN"/>
    <property type="match status" value="1"/>
</dbReference>
<organism evidence="5 6">
    <name type="scientific">Albimonas pacifica</name>
    <dbReference type="NCBI Taxonomy" id="1114924"/>
    <lineage>
        <taxon>Bacteria</taxon>
        <taxon>Pseudomonadati</taxon>
        <taxon>Pseudomonadota</taxon>
        <taxon>Alphaproteobacteria</taxon>
        <taxon>Rhodobacterales</taxon>
        <taxon>Paracoccaceae</taxon>
        <taxon>Albimonas</taxon>
    </lineage>
</organism>
<dbReference type="PANTHER" id="PTHR30055">
    <property type="entry name" value="HTH-TYPE TRANSCRIPTIONAL REGULATOR RUTR"/>
    <property type="match status" value="1"/>
</dbReference>
<dbReference type="InterPro" id="IPR036271">
    <property type="entry name" value="Tet_transcr_reg_TetR-rel_C_sf"/>
</dbReference>
<dbReference type="GO" id="GO:0000976">
    <property type="term" value="F:transcription cis-regulatory region binding"/>
    <property type="evidence" value="ECO:0007669"/>
    <property type="project" value="TreeGrafter"/>
</dbReference>
<dbReference type="PROSITE" id="PS01081">
    <property type="entry name" value="HTH_TETR_1"/>
    <property type="match status" value="1"/>
</dbReference>
<proteinExistence type="predicted"/>
<gene>
    <name evidence="5" type="ORF">SAMN05216258_10513</name>
</gene>
<evidence type="ECO:0000313" key="5">
    <source>
        <dbReference type="EMBL" id="SFI19568.1"/>
    </source>
</evidence>
<keyword evidence="6" id="KW-1185">Reference proteome</keyword>
<dbReference type="PROSITE" id="PS50977">
    <property type="entry name" value="HTH_TETR_2"/>
    <property type="match status" value="1"/>
</dbReference>
<dbReference type="AlphaFoldDB" id="A0A1I3G7U1"/>
<accession>A0A1I3G7U1</accession>
<keyword evidence="1 2" id="KW-0238">DNA-binding</keyword>
<feature type="DNA-binding region" description="H-T-H motif" evidence="2">
    <location>
        <begin position="34"/>
        <end position="53"/>
    </location>
</feature>
<dbReference type="Pfam" id="PF00440">
    <property type="entry name" value="TetR_N"/>
    <property type="match status" value="1"/>
</dbReference>
<dbReference type="InterPro" id="IPR001647">
    <property type="entry name" value="HTH_TetR"/>
</dbReference>
<dbReference type="SUPFAM" id="SSF46689">
    <property type="entry name" value="Homeodomain-like"/>
    <property type="match status" value="1"/>
</dbReference>
<dbReference type="RefSeq" id="WP_092859871.1">
    <property type="nucleotide sequence ID" value="NZ_FOQH01000005.1"/>
</dbReference>
<dbReference type="InterPro" id="IPR041586">
    <property type="entry name" value="PsrA_TetR_C"/>
</dbReference>
<dbReference type="SUPFAM" id="SSF48498">
    <property type="entry name" value="Tetracyclin repressor-like, C-terminal domain"/>
    <property type="match status" value="1"/>
</dbReference>
<evidence type="ECO:0000256" key="3">
    <source>
        <dbReference type="SAM" id="MobiDB-lite"/>
    </source>
</evidence>
<feature type="region of interest" description="Disordered" evidence="3">
    <location>
        <begin position="220"/>
        <end position="258"/>
    </location>
</feature>
<dbReference type="InterPro" id="IPR009057">
    <property type="entry name" value="Homeodomain-like_sf"/>
</dbReference>